<feature type="transmembrane region" description="Helical" evidence="2">
    <location>
        <begin position="82"/>
        <end position="103"/>
    </location>
</feature>
<name>A0A6C0K5N1_9ZZZZ</name>
<feature type="transmembrane region" description="Helical" evidence="2">
    <location>
        <begin position="51"/>
        <end position="70"/>
    </location>
</feature>
<dbReference type="NCBIfam" id="NF033634">
    <property type="entry name" value="SLATT_1"/>
    <property type="match status" value="1"/>
</dbReference>
<keyword evidence="2" id="KW-0472">Membrane</keyword>
<keyword evidence="2" id="KW-1133">Transmembrane helix</keyword>
<accession>A0A6C0K5N1</accession>
<evidence type="ECO:0000313" key="3">
    <source>
        <dbReference type="EMBL" id="QHU12461.1"/>
    </source>
</evidence>
<feature type="compositionally biased region" description="Polar residues" evidence="1">
    <location>
        <begin position="281"/>
        <end position="296"/>
    </location>
</feature>
<feature type="region of interest" description="Disordered" evidence="1">
    <location>
        <begin position="273"/>
        <end position="296"/>
    </location>
</feature>
<protein>
    <submittedName>
        <fullName evidence="3">Uncharacterized protein</fullName>
    </submittedName>
</protein>
<reference evidence="3" key="1">
    <citation type="journal article" date="2020" name="Nature">
        <title>Giant virus diversity and host interactions through global metagenomics.</title>
        <authorList>
            <person name="Schulz F."/>
            <person name="Roux S."/>
            <person name="Paez-Espino D."/>
            <person name="Jungbluth S."/>
            <person name="Walsh D.A."/>
            <person name="Denef V.J."/>
            <person name="McMahon K.D."/>
            <person name="Konstantinidis K.T."/>
            <person name="Eloe-Fadrosh E.A."/>
            <person name="Kyrpides N.C."/>
            <person name="Woyke T."/>
        </authorList>
    </citation>
    <scope>NUCLEOTIDE SEQUENCE</scope>
    <source>
        <strain evidence="3">GVMAG-S-1101171-110</strain>
    </source>
</reference>
<evidence type="ECO:0000256" key="2">
    <source>
        <dbReference type="SAM" id="Phobius"/>
    </source>
</evidence>
<dbReference type="Pfam" id="PF14015">
    <property type="entry name" value="DUF4231"/>
    <property type="match status" value="1"/>
</dbReference>
<dbReference type="EMBL" id="MN740800">
    <property type="protein sequence ID" value="QHU12461.1"/>
    <property type="molecule type" value="Genomic_DNA"/>
</dbReference>
<proteinExistence type="predicted"/>
<organism evidence="3">
    <name type="scientific">viral metagenome</name>
    <dbReference type="NCBI Taxonomy" id="1070528"/>
    <lineage>
        <taxon>unclassified sequences</taxon>
        <taxon>metagenomes</taxon>
        <taxon>organismal metagenomes</taxon>
    </lineage>
</organism>
<sequence length="296" mass="34081">MSMKRRRPEQLDKLFMMFDSLSIEKYKKSVLQERYLDVLHNFQIRANNLSFLFYMSRIVVTVGSILVPAFLSIQGTTYQAPIYWTTWVISVFVTICNGLMTLFKLDKKYFFIHTTLELLKSEGWQYIGLSGRYSHKEAHITPTHENQFLVFFHMAEKIKMRQVEEEYWKFTDTSGVGNATNQKPMAPLQTPMSHQDLLAILPTDKRKIIAAWLDDMNDKPMMDGILPRNNIDDEESPSAFPKIAHKTLLSMRSELPTPSSSKNAVVFFSQPEGATLPGQVQEPQNEIVNVSNESSK</sequence>
<evidence type="ECO:0000256" key="1">
    <source>
        <dbReference type="SAM" id="MobiDB-lite"/>
    </source>
</evidence>
<keyword evidence="2" id="KW-0812">Transmembrane</keyword>
<dbReference type="InterPro" id="IPR025325">
    <property type="entry name" value="DUF4231"/>
</dbReference>
<dbReference type="AlphaFoldDB" id="A0A6C0K5N1"/>